<accession>A0A6J4TDI9</accession>
<reference evidence="10" key="1">
    <citation type="submission" date="2020-02" db="EMBL/GenBank/DDBJ databases">
        <authorList>
            <person name="Meier V. D."/>
        </authorList>
    </citation>
    <scope>NUCLEOTIDE SEQUENCE</scope>
    <source>
        <strain evidence="10">AVDCRST_MAG09</strain>
    </source>
</reference>
<feature type="domain" description="Polysaccharide chain length determinant N-terminal" evidence="8">
    <location>
        <begin position="8"/>
        <end position="88"/>
    </location>
</feature>
<evidence type="ECO:0000256" key="2">
    <source>
        <dbReference type="ARBA" id="ARBA00022475"/>
    </source>
</evidence>
<evidence type="ECO:0000259" key="8">
    <source>
        <dbReference type="Pfam" id="PF02706"/>
    </source>
</evidence>
<feature type="domain" description="Tyrosine-protein kinase G-rich" evidence="9">
    <location>
        <begin position="354"/>
        <end position="425"/>
    </location>
</feature>
<name>A0A6J4TDI9_9SPHN</name>
<comment type="subcellular location">
    <subcellularLocation>
        <location evidence="1">Cell membrane</location>
        <topology evidence="1">Multi-pass membrane protein</topology>
    </subcellularLocation>
</comment>
<dbReference type="EMBL" id="CADCVZ010000057">
    <property type="protein sequence ID" value="CAA9520341.1"/>
    <property type="molecule type" value="Genomic_DNA"/>
</dbReference>
<evidence type="ECO:0000256" key="4">
    <source>
        <dbReference type="ARBA" id="ARBA00022989"/>
    </source>
</evidence>
<dbReference type="InterPro" id="IPR032807">
    <property type="entry name" value="GNVR"/>
</dbReference>
<keyword evidence="4 7" id="KW-1133">Transmembrane helix</keyword>
<dbReference type="AlphaFoldDB" id="A0A6J4TDI9"/>
<organism evidence="10">
    <name type="scientific">uncultured Sphingomonas sp</name>
    <dbReference type="NCBI Taxonomy" id="158754"/>
    <lineage>
        <taxon>Bacteria</taxon>
        <taxon>Pseudomonadati</taxon>
        <taxon>Pseudomonadota</taxon>
        <taxon>Alphaproteobacteria</taxon>
        <taxon>Sphingomonadales</taxon>
        <taxon>Sphingomonadaceae</taxon>
        <taxon>Sphingomonas</taxon>
        <taxon>environmental samples</taxon>
    </lineage>
</organism>
<feature type="coiled-coil region" evidence="6">
    <location>
        <begin position="352"/>
        <end position="379"/>
    </location>
</feature>
<evidence type="ECO:0000256" key="5">
    <source>
        <dbReference type="ARBA" id="ARBA00023136"/>
    </source>
</evidence>
<dbReference type="PANTHER" id="PTHR32309:SF13">
    <property type="entry name" value="FERRIC ENTEROBACTIN TRANSPORT PROTEIN FEPE"/>
    <property type="match status" value="1"/>
</dbReference>
<evidence type="ECO:0000259" key="9">
    <source>
        <dbReference type="Pfam" id="PF13807"/>
    </source>
</evidence>
<feature type="transmembrane region" description="Helical" evidence="7">
    <location>
        <begin position="408"/>
        <end position="429"/>
    </location>
</feature>
<dbReference type="PANTHER" id="PTHR32309">
    <property type="entry name" value="TYROSINE-PROTEIN KINASE"/>
    <property type="match status" value="1"/>
</dbReference>
<evidence type="ECO:0000256" key="6">
    <source>
        <dbReference type="SAM" id="Coils"/>
    </source>
</evidence>
<evidence type="ECO:0000256" key="7">
    <source>
        <dbReference type="SAM" id="Phobius"/>
    </source>
</evidence>
<keyword evidence="5 7" id="KW-0472">Membrane</keyword>
<dbReference type="GO" id="GO:0005886">
    <property type="term" value="C:plasma membrane"/>
    <property type="evidence" value="ECO:0007669"/>
    <property type="project" value="UniProtKB-SubCell"/>
</dbReference>
<evidence type="ECO:0000313" key="10">
    <source>
        <dbReference type="EMBL" id="CAA9520341.1"/>
    </source>
</evidence>
<protein>
    <submittedName>
        <fullName evidence="10">Uncharacterized protein</fullName>
    </submittedName>
</protein>
<keyword evidence="6" id="KW-0175">Coiled coil</keyword>
<evidence type="ECO:0000256" key="1">
    <source>
        <dbReference type="ARBA" id="ARBA00004651"/>
    </source>
</evidence>
<dbReference type="InterPro" id="IPR003856">
    <property type="entry name" value="LPS_length_determ_N"/>
</dbReference>
<proteinExistence type="predicted"/>
<keyword evidence="3 7" id="KW-0812">Transmembrane</keyword>
<dbReference type="InterPro" id="IPR050445">
    <property type="entry name" value="Bact_polysacc_biosynth/exp"/>
</dbReference>
<gene>
    <name evidence="10" type="ORF">AVDCRST_MAG09-2006</name>
</gene>
<sequence>MHSYLDWFEAVRFRWKLVALSTGVLALLALLYLALSPRTYTAQSSLLVDTQQANPISEGEGRPDSNATRQIMATQADLIRSPTVAGQAAVLAGLDKDPRYLAQWKEETGGRTPYGDWLTARLLASLAVAPGKDTNILVISAKAGDPTEAARLANGFAKASVASQYKLRTEPAKAYASWLEKRMVEARGQVAERQRTLSDFVRRTGLSTGEDLGSEGSQMADMAAQLASAEARAAGARQSTFSGAQSRGDVERSSTIQNIRQQVAEKNGRLAELQAVFGPDYPDVQRTRAEVTTLQSQLNKELSNASSAFSAAREAEAAAERQAAGASEARLRALTAQQRARLESKGVNVAQYTTLKNEFDAAQRNYNTLNERLSRMRLQSAVPLTEVQVLDSASRYLASSSPNPRTTLALALLLGAIMGALAAIILEYLNPRVRSWGGVERLLGVPVVGRLSLPKPGPAALSGGGHPPLLEARAG</sequence>
<keyword evidence="2" id="KW-1003">Cell membrane</keyword>
<evidence type="ECO:0000256" key="3">
    <source>
        <dbReference type="ARBA" id="ARBA00022692"/>
    </source>
</evidence>
<dbReference type="Pfam" id="PF13807">
    <property type="entry name" value="GNVR"/>
    <property type="match status" value="1"/>
</dbReference>
<dbReference type="RefSeq" id="WP_294174269.1">
    <property type="nucleotide sequence ID" value="NZ_CADCVZ010000057.1"/>
</dbReference>
<dbReference type="Pfam" id="PF02706">
    <property type="entry name" value="Wzz"/>
    <property type="match status" value="1"/>
</dbReference>
<dbReference type="GO" id="GO:0004713">
    <property type="term" value="F:protein tyrosine kinase activity"/>
    <property type="evidence" value="ECO:0007669"/>
    <property type="project" value="TreeGrafter"/>
</dbReference>
<feature type="coiled-coil region" evidence="6">
    <location>
        <begin position="219"/>
        <end position="276"/>
    </location>
</feature>